<gene>
    <name evidence="2" type="ORF">P7K49_010699</name>
</gene>
<keyword evidence="3" id="KW-1185">Reference proteome</keyword>
<evidence type="ECO:0000313" key="2">
    <source>
        <dbReference type="EMBL" id="KAK2110953.1"/>
    </source>
</evidence>
<protein>
    <submittedName>
        <fullName evidence="2">Uncharacterized protein</fullName>
    </submittedName>
</protein>
<organism evidence="2 3">
    <name type="scientific">Saguinus oedipus</name>
    <name type="common">Cotton-top tamarin</name>
    <name type="synonym">Oedipomidas oedipus</name>
    <dbReference type="NCBI Taxonomy" id="9490"/>
    <lineage>
        <taxon>Eukaryota</taxon>
        <taxon>Metazoa</taxon>
        <taxon>Chordata</taxon>
        <taxon>Craniata</taxon>
        <taxon>Vertebrata</taxon>
        <taxon>Euteleostomi</taxon>
        <taxon>Mammalia</taxon>
        <taxon>Eutheria</taxon>
        <taxon>Euarchontoglires</taxon>
        <taxon>Primates</taxon>
        <taxon>Haplorrhini</taxon>
        <taxon>Platyrrhini</taxon>
        <taxon>Cebidae</taxon>
        <taxon>Callitrichinae</taxon>
        <taxon>Saguinus</taxon>
    </lineage>
</organism>
<evidence type="ECO:0000313" key="3">
    <source>
        <dbReference type="Proteomes" id="UP001266305"/>
    </source>
</evidence>
<comment type="caution">
    <text evidence="2">The sequence shown here is derived from an EMBL/GenBank/DDBJ whole genome shotgun (WGS) entry which is preliminary data.</text>
</comment>
<accession>A0ABQ9VNI7</accession>
<sequence>MPPTTGPFLARSLSRPQAPKVHKEKHRQDVKGTNERGGPGERVRRAATPGSRGRTPSALFAWAARPLALNLWALGRAEGPAWNPRSLLLRFLAALALEREKRNPTPFCRPPLPSSFPPADEVEIQPGLECCRPVPAARDSYVATTLGTTTYTTVDSATFSISARLS</sequence>
<feature type="region of interest" description="Disordered" evidence="1">
    <location>
        <begin position="1"/>
        <end position="55"/>
    </location>
</feature>
<dbReference type="EMBL" id="JASSZA010000005">
    <property type="protein sequence ID" value="KAK2110953.1"/>
    <property type="molecule type" value="Genomic_DNA"/>
</dbReference>
<evidence type="ECO:0000256" key="1">
    <source>
        <dbReference type="SAM" id="MobiDB-lite"/>
    </source>
</evidence>
<dbReference type="Proteomes" id="UP001266305">
    <property type="component" value="Unassembled WGS sequence"/>
</dbReference>
<name>A0ABQ9VNI7_SAGOE</name>
<feature type="compositionally biased region" description="Basic and acidic residues" evidence="1">
    <location>
        <begin position="26"/>
        <end position="44"/>
    </location>
</feature>
<proteinExistence type="predicted"/>
<reference evidence="2 3" key="1">
    <citation type="submission" date="2023-05" db="EMBL/GenBank/DDBJ databases">
        <title>B98-5 Cell Line De Novo Hybrid Assembly: An Optical Mapping Approach.</title>
        <authorList>
            <person name="Kananen K."/>
            <person name="Auerbach J.A."/>
            <person name="Kautto E."/>
            <person name="Blachly J.S."/>
        </authorList>
    </citation>
    <scope>NUCLEOTIDE SEQUENCE [LARGE SCALE GENOMIC DNA]</scope>
    <source>
        <strain evidence="2">B95-8</strain>
        <tissue evidence="2">Cell line</tissue>
    </source>
</reference>